<organism evidence="1 2">
    <name type="scientific">Vitis vinifera</name>
    <name type="common">Grape</name>
    <dbReference type="NCBI Taxonomy" id="29760"/>
    <lineage>
        <taxon>Eukaryota</taxon>
        <taxon>Viridiplantae</taxon>
        <taxon>Streptophyta</taxon>
        <taxon>Embryophyta</taxon>
        <taxon>Tracheophyta</taxon>
        <taxon>Spermatophyta</taxon>
        <taxon>Magnoliopsida</taxon>
        <taxon>eudicotyledons</taxon>
        <taxon>Gunneridae</taxon>
        <taxon>Pentapetalae</taxon>
        <taxon>rosids</taxon>
        <taxon>Vitales</taxon>
        <taxon>Vitaceae</taxon>
        <taxon>Viteae</taxon>
        <taxon>Vitis</taxon>
    </lineage>
</organism>
<sequence>MGPKTIEEKKKISNVPYSNVVGSLMYATICTRPDICYVVGMASHYQANPRIMHWKAVKRILRYLRGIMNYSFCY</sequence>
<evidence type="ECO:0000313" key="2">
    <source>
        <dbReference type="Proteomes" id="UP001227230"/>
    </source>
</evidence>
<accession>A0ABY9BSP9</accession>
<dbReference type="PANTHER" id="PTHR11439:SF467">
    <property type="entry name" value="INTEGRASE CATALYTIC DOMAIN-CONTAINING PROTEIN"/>
    <property type="match status" value="1"/>
</dbReference>
<keyword evidence="2" id="KW-1185">Reference proteome</keyword>
<evidence type="ECO:0000313" key="1">
    <source>
        <dbReference type="EMBL" id="WJZ85583.1"/>
    </source>
</evidence>
<protein>
    <recommendedName>
        <fullName evidence="3">Retrovirus-related Pol polyprotein from transposon TNT 1-94</fullName>
    </recommendedName>
</protein>
<evidence type="ECO:0008006" key="3">
    <source>
        <dbReference type="Google" id="ProtNLM"/>
    </source>
</evidence>
<name>A0ABY9BSP9_VITVI</name>
<proteinExistence type="predicted"/>
<reference evidence="1 2" key="1">
    <citation type="journal article" date="2023" name="Hortic Res">
        <title>The complete reference genome for grapevine (Vitis vinifera L.) genetics and breeding.</title>
        <authorList>
            <person name="Shi X."/>
            <person name="Cao S."/>
            <person name="Wang X."/>
            <person name="Huang S."/>
            <person name="Wang Y."/>
            <person name="Liu Z."/>
            <person name="Liu W."/>
            <person name="Leng X."/>
            <person name="Peng Y."/>
            <person name="Wang N."/>
            <person name="Wang Y."/>
            <person name="Ma Z."/>
            <person name="Xu X."/>
            <person name="Zhang F."/>
            <person name="Xue H."/>
            <person name="Zhong H."/>
            <person name="Wang Y."/>
            <person name="Zhang K."/>
            <person name="Velt A."/>
            <person name="Avia K."/>
            <person name="Holtgrawe D."/>
            <person name="Grimplet J."/>
            <person name="Matus J.T."/>
            <person name="Ware D."/>
            <person name="Wu X."/>
            <person name="Wang H."/>
            <person name="Liu C."/>
            <person name="Fang Y."/>
            <person name="Rustenholz C."/>
            <person name="Cheng Z."/>
            <person name="Xiao H."/>
            <person name="Zhou Y."/>
        </authorList>
    </citation>
    <scope>NUCLEOTIDE SEQUENCE [LARGE SCALE GENOMIC DNA]</scope>
    <source>
        <strain evidence="2">cv. Pinot noir / PN40024</strain>
        <tissue evidence="1">Leaf</tissue>
    </source>
</reference>
<dbReference type="PANTHER" id="PTHR11439">
    <property type="entry name" value="GAG-POL-RELATED RETROTRANSPOSON"/>
    <property type="match status" value="1"/>
</dbReference>
<dbReference type="EMBL" id="CP126651">
    <property type="protein sequence ID" value="WJZ85583.1"/>
    <property type="molecule type" value="Genomic_DNA"/>
</dbReference>
<gene>
    <name evidence="1" type="ORF">VitviT2T_005109</name>
</gene>
<dbReference type="Proteomes" id="UP001227230">
    <property type="component" value="Chromosome 4"/>
</dbReference>